<dbReference type="EMBL" id="GBRH01276406">
    <property type="protein sequence ID" value="JAD21489.1"/>
    <property type="molecule type" value="Transcribed_RNA"/>
</dbReference>
<dbReference type="AlphaFoldDB" id="A0A0A8Y634"/>
<proteinExistence type="predicted"/>
<reference evidence="1" key="1">
    <citation type="submission" date="2014-09" db="EMBL/GenBank/DDBJ databases">
        <authorList>
            <person name="Magalhaes I.L.F."/>
            <person name="Oliveira U."/>
            <person name="Santos F.R."/>
            <person name="Vidigal T.H.D.A."/>
            <person name="Brescovit A.D."/>
            <person name="Santos A.J."/>
        </authorList>
    </citation>
    <scope>NUCLEOTIDE SEQUENCE</scope>
    <source>
        <tissue evidence="1">Shoot tissue taken approximately 20 cm above the soil surface</tissue>
    </source>
</reference>
<sequence length="44" mass="4864">MSKQTASLGTQVTDSKPCYYFDMLIIAIGPLCKKLRRSSAHCTV</sequence>
<accession>A0A0A8Y634</accession>
<organism evidence="1">
    <name type="scientific">Arundo donax</name>
    <name type="common">Giant reed</name>
    <name type="synonym">Donax arundinaceus</name>
    <dbReference type="NCBI Taxonomy" id="35708"/>
    <lineage>
        <taxon>Eukaryota</taxon>
        <taxon>Viridiplantae</taxon>
        <taxon>Streptophyta</taxon>
        <taxon>Embryophyta</taxon>
        <taxon>Tracheophyta</taxon>
        <taxon>Spermatophyta</taxon>
        <taxon>Magnoliopsida</taxon>
        <taxon>Liliopsida</taxon>
        <taxon>Poales</taxon>
        <taxon>Poaceae</taxon>
        <taxon>PACMAD clade</taxon>
        <taxon>Arundinoideae</taxon>
        <taxon>Arundineae</taxon>
        <taxon>Arundo</taxon>
    </lineage>
</organism>
<protein>
    <submittedName>
        <fullName evidence="1">Uncharacterized protein</fullName>
    </submittedName>
</protein>
<reference evidence="1" key="2">
    <citation type="journal article" date="2015" name="Data Brief">
        <title>Shoot transcriptome of the giant reed, Arundo donax.</title>
        <authorList>
            <person name="Barrero R.A."/>
            <person name="Guerrero F.D."/>
            <person name="Moolhuijzen P."/>
            <person name="Goolsby J.A."/>
            <person name="Tidwell J."/>
            <person name="Bellgard S.E."/>
            <person name="Bellgard M.I."/>
        </authorList>
    </citation>
    <scope>NUCLEOTIDE SEQUENCE</scope>
    <source>
        <tissue evidence="1">Shoot tissue taken approximately 20 cm above the soil surface</tissue>
    </source>
</reference>
<evidence type="ECO:0000313" key="1">
    <source>
        <dbReference type="EMBL" id="JAD21489.1"/>
    </source>
</evidence>
<name>A0A0A8Y634_ARUDO</name>